<dbReference type="AlphaFoldDB" id="A0A6P8PQM1"/>
<dbReference type="CDD" id="cd13397">
    <property type="entry name" value="ASKHA_NBD_actin_Arp-T1-3"/>
    <property type="match status" value="1"/>
</dbReference>
<dbReference type="FunFam" id="3.90.640.10:FF:000007">
    <property type="entry name" value="Actin like 7B"/>
    <property type="match status" value="1"/>
</dbReference>
<dbReference type="Gene3D" id="3.30.420.40">
    <property type="match status" value="2"/>
</dbReference>
<dbReference type="InterPro" id="IPR043129">
    <property type="entry name" value="ATPase_NBD"/>
</dbReference>
<dbReference type="PANTHER" id="PTHR11937">
    <property type="entry name" value="ACTIN"/>
    <property type="match status" value="1"/>
</dbReference>
<dbReference type="GO" id="GO:0005856">
    <property type="term" value="C:cytoskeleton"/>
    <property type="evidence" value="ECO:0007669"/>
    <property type="project" value="UniProtKB-SubCell"/>
</dbReference>
<evidence type="ECO:0000256" key="6">
    <source>
        <dbReference type="ARBA" id="ARBA00023212"/>
    </source>
</evidence>
<dbReference type="GO" id="GO:0005524">
    <property type="term" value="F:ATP binding"/>
    <property type="evidence" value="ECO:0007669"/>
    <property type="project" value="UniProtKB-KW"/>
</dbReference>
<dbReference type="PROSITE" id="PS00406">
    <property type="entry name" value="ACTINS_1"/>
    <property type="match status" value="1"/>
</dbReference>
<evidence type="ECO:0000256" key="7">
    <source>
        <dbReference type="RuleBase" id="RU000487"/>
    </source>
</evidence>
<evidence type="ECO:0000313" key="8">
    <source>
        <dbReference type="Proteomes" id="UP000515159"/>
    </source>
</evidence>
<keyword evidence="6" id="KW-0206">Cytoskeleton</keyword>
<dbReference type="Proteomes" id="UP000515159">
    <property type="component" value="Chromosome 14"/>
</dbReference>
<comment type="subcellular location">
    <subcellularLocation>
        <location evidence="1">Cytoplasm</location>
        <location evidence="1">Cytoskeleton</location>
    </subcellularLocation>
</comment>
<keyword evidence="4" id="KW-0547">Nucleotide-binding</keyword>
<keyword evidence="8" id="KW-1185">Reference proteome</keyword>
<protein>
    <submittedName>
        <fullName evidence="9">Actin-85C-like</fullName>
    </submittedName>
</protein>
<evidence type="ECO:0000256" key="5">
    <source>
        <dbReference type="ARBA" id="ARBA00022840"/>
    </source>
</evidence>
<keyword evidence="5" id="KW-0067">ATP-binding</keyword>
<comment type="similarity">
    <text evidence="2 7">Belongs to the actin family.</text>
</comment>
<organism evidence="8 9">
    <name type="scientific">Geotrypetes seraphini</name>
    <name type="common">Gaboon caecilian</name>
    <name type="synonym">Caecilia seraphini</name>
    <dbReference type="NCBI Taxonomy" id="260995"/>
    <lineage>
        <taxon>Eukaryota</taxon>
        <taxon>Metazoa</taxon>
        <taxon>Chordata</taxon>
        <taxon>Craniata</taxon>
        <taxon>Vertebrata</taxon>
        <taxon>Euteleostomi</taxon>
        <taxon>Amphibia</taxon>
        <taxon>Gymnophiona</taxon>
        <taxon>Geotrypetes</taxon>
    </lineage>
</organism>
<dbReference type="OrthoDB" id="6953074at2759"/>
<keyword evidence="3" id="KW-0963">Cytoplasm</keyword>
<dbReference type="PRINTS" id="PR00190">
    <property type="entry name" value="ACTIN"/>
</dbReference>
<dbReference type="InParanoid" id="A0A6P8PQM1"/>
<proteinExistence type="inferred from homology"/>
<dbReference type="InterPro" id="IPR004001">
    <property type="entry name" value="Actin_CS"/>
</dbReference>
<dbReference type="GeneID" id="117348704"/>
<evidence type="ECO:0000313" key="9">
    <source>
        <dbReference type="RefSeq" id="XP_033777003.1"/>
    </source>
</evidence>
<sequence length="376" mass="41707">MCSVGKLHPAVVLDNGTGLLKAGFAGDMNPRSSYSNIIGRPKSKCVMVGVIQKDFYIGDEAQAKRGILTIKYPVEHGIVMSWEDMELIWQNVYDNDLRIRSSDRPILVTEVPLNPLYNREKMTQLLFENFKVPAMYVAVQAVLALYSSGRITGCVMDSGDGVSHTVPVFEGYCLPHAVLRLDLAGADLTDYLMRILTENGVSFVSTAEKEIVRDIKEKTCYVALDMEAEMCKCASEIEQEYKLPDGCLIKVQNQRFRCPEILFAPSSIGLEAPGIDKLCLNTILKCDIDLRSMFYCNIVLSGGSSLFPGMAERIAKEMKKVLPASTPLQVHAPPERKISAWMGGSILSSLSAFQQMWVTAAEFNEIGPNIVHRKCF</sequence>
<dbReference type="FunFam" id="3.30.420.40:FF:000148">
    <property type="entry name" value="Actin, alpha skeletal muscle"/>
    <property type="match status" value="1"/>
</dbReference>
<reference evidence="9" key="1">
    <citation type="submission" date="2025-08" db="UniProtKB">
        <authorList>
            <consortium name="RefSeq"/>
        </authorList>
    </citation>
    <scope>IDENTIFICATION</scope>
</reference>
<accession>A0A6P8PQM1</accession>
<dbReference type="SMART" id="SM00268">
    <property type="entry name" value="ACTIN"/>
    <property type="match status" value="1"/>
</dbReference>
<dbReference type="Gene3D" id="3.90.640.10">
    <property type="entry name" value="Actin, Chain A, domain 4"/>
    <property type="match status" value="1"/>
</dbReference>
<evidence type="ECO:0000256" key="4">
    <source>
        <dbReference type="ARBA" id="ARBA00022741"/>
    </source>
</evidence>
<dbReference type="InterPro" id="IPR004000">
    <property type="entry name" value="Actin"/>
</dbReference>
<name>A0A6P8PQM1_GEOSA</name>
<evidence type="ECO:0000256" key="3">
    <source>
        <dbReference type="ARBA" id="ARBA00022490"/>
    </source>
</evidence>
<evidence type="ECO:0000256" key="1">
    <source>
        <dbReference type="ARBA" id="ARBA00004245"/>
    </source>
</evidence>
<dbReference type="SUPFAM" id="SSF53067">
    <property type="entry name" value="Actin-like ATPase domain"/>
    <property type="match status" value="2"/>
</dbReference>
<evidence type="ECO:0000256" key="2">
    <source>
        <dbReference type="ARBA" id="ARBA00006752"/>
    </source>
</evidence>
<dbReference type="KEGG" id="gsh:117348704"/>
<dbReference type="Pfam" id="PF00022">
    <property type="entry name" value="Actin"/>
    <property type="match status" value="1"/>
</dbReference>
<dbReference type="RefSeq" id="XP_033777003.1">
    <property type="nucleotide sequence ID" value="XM_033921112.1"/>
</dbReference>
<gene>
    <name evidence="9" type="primary">LOC117348704</name>
</gene>